<evidence type="ECO:0000313" key="1">
    <source>
        <dbReference type="EMBL" id="ADB50548.1"/>
    </source>
</evidence>
<evidence type="ECO:0000313" key="2">
    <source>
        <dbReference type="Proteomes" id="UP000008229"/>
    </source>
</evidence>
<dbReference type="KEGG" id="cwo:Cwoe_2123"/>
<sequence>MSRLLLVVRSQPTSPELDEAYTAWYAEHMAQVAAVEGVVSARRFESVDGPLRYMSMYELTGPEVFASPDYPAQGSFGPLDGSVEFTRNVYREIPWPPSGG</sequence>
<dbReference type="RefSeq" id="WP_012933599.1">
    <property type="nucleotide sequence ID" value="NC_013739.1"/>
</dbReference>
<reference evidence="2" key="2">
    <citation type="submission" date="2010-01" db="EMBL/GenBank/DDBJ databases">
        <title>The complete genome of Conexibacter woesei DSM 14684.</title>
        <authorList>
            <consortium name="US DOE Joint Genome Institute (JGI-PGF)"/>
            <person name="Lucas S."/>
            <person name="Copeland A."/>
            <person name="Lapidus A."/>
            <person name="Glavina del Rio T."/>
            <person name="Dalin E."/>
            <person name="Tice H."/>
            <person name="Bruce D."/>
            <person name="Goodwin L."/>
            <person name="Pitluck S."/>
            <person name="Kyrpides N."/>
            <person name="Mavromatis K."/>
            <person name="Ivanova N."/>
            <person name="Mikhailova N."/>
            <person name="Chertkov O."/>
            <person name="Brettin T."/>
            <person name="Detter J.C."/>
            <person name="Han C."/>
            <person name="Larimer F."/>
            <person name="Land M."/>
            <person name="Hauser L."/>
            <person name="Markowitz V."/>
            <person name="Cheng J.-F."/>
            <person name="Hugenholtz P."/>
            <person name="Woyke T."/>
            <person name="Wu D."/>
            <person name="Pukall R."/>
            <person name="Steenblock K."/>
            <person name="Schneider S."/>
            <person name="Klenk H.-P."/>
            <person name="Eisen J.A."/>
        </authorList>
    </citation>
    <scope>NUCLEOTIDE SEQUENCE [LARGE SCALE GENOMIC DNA]</scope>
    <source>
        <strain evidence="2">DSM 14684 / CIP 108061 / JCM 11494 / NBRC 100937 / ID131577</strain>
    </source>
</reference>
<keyword evidence="2" id="KW-1185">Reference proteome</keyword>
<dbReference type="Proteomes" id="UP000008229">
    <property type="component" value="Chromosome"/>
</dbReference>
<dbReference type="OrthoDB" id="3481501at2"/>
<protein>
    <recommendedName>
        <fullName evidence="3">Ethyl tert-butyl ether degradation EthD</fullName>
    </recommendedName>
</protein>
<name>D3F581_CONWI</name>
<dbReference type="HOGENOM" id="CLU_160700_1_0_11"/>
<reference evidence="1 2" key="1">
    <citation type="journal article" date="2010" name="Stand. Genomic Sci.">
        <title>Complete genome sequence of Conexibacter woesei type strain (ID131577).</title>
        <authorList>
            <person name="Pukall R."/>
            <person name="Lapidus A."/>
            <person name="Glavina Del Rio T."/>
            <person name="Copeland A."/>
            <person name="Tice H."/>
            <person name="Cheng J.-F."/>
            <person name="Lucas S."/>
            <person name="Chen F."/>
            <person name="Nolan M."/>
            <person name="Bruce D."/>
            <person name="Goodwin L."/>
            <person name="Pitluck S."/>
            <person name="Mavromatis K."/>
            <person name="Ivanova N."/>
            <person name="Ovchinnikova G."/>
            <person name="Pati A."/>
            <person name="Chen A."/>
            <person name="Palaniappan K."/>
            <person name="Land M."/>
            <person name="Hauser L."/>
            <person name="Chang Y.-J."/>
            <person name="Jeffries C.D."/>
            <person name="Chain P."/>
            <person name="Meincke L."/>
            <person name="Sims D."/>
            <person name="Brettin T."/>
            <person name="Detter J.C."/>
            <person name="Rohde M."/>
            <person name="Goeker M."/>
            <person name="Bristow J."/>
            <person name="Eisen J.A."/>
            <person name="Markowitz V."/>
            <person name="Kyrpides N.C."/>
            <person name="Klenk H.-P."/>
            <person name="Hugenholtz P."/>
        </authorList>
    </citation>
    <scope>NUCLEOTIDE SEQUENCE [LARGE SCALE GENOMIC DNA]</scope>
    <source>
        <strain evidence="2">DSM 14684 / CIP 108061 / JCM 11494 / NBRC 100937 / ID131577</strain>
    </source>
</reference>
<accession>D3F581</accession>
<dbReference type="AlphaFoldDB" id="D3F581"/>
<dbReference type="EMBL" id="CP001854">
    <property type="protein sequence ID" value="ADB50548.1"/>
    <property type="molecule type" value="Genomic_DNA"/>
</dbReference>
<gene>
    <name evidence="1" type="ordered locus">Cwoe_2123</name>
</gene>
<proteinExistence type="predicted"/>
<organism evidence="1 2">
    <name type="scientific">Conexibacter woesei (strain DSM 14684 / CCUG 47730 / CIP 108061 / JCM 11494 / NBRC 100937 / ID131577)</name>
    <dbReference type="NCBI Taxonomy" id="469383"/>
    <lineage>
        <taxon>Bacteria</taxon>
        <taxon>Bacillati</taxon>
        <taxon>Actinomycetota</taxon>
        <taxon>Thermoleophilia</taxon>
        <taxon>Solirubrobacterales</taxon>
        <taxon>Conexibacteraceae</taxon>
        <taxon>Conexibacter</taxon>
    </lineage>
</organism>
<dbReference type="STRING" id="469383.Cwoe_2123"/>
<evidence type="ECO:0008006" key="3">
    <source>
        <dbReference type="Google" id="ProtNLM"/>
    </source>
</evidence>